<evidence type="ECO:0000259" key="2">
    <source>
        <dbReference type="Pfam" id="PF07811"/>
    </source>
</evidence>
<dbReference type="RefSeq" id="WP_307282434.1">
    <property type="nucleotide sequence ID" value="NZ_JAUSZT010000003.1"/>
</dbReference>
<organism evidence="3 4">
    <name type="scientific">Phyllobacterium ifriqiyense</name>
    <dbReference type="NCBI Taxonomy" id="314238"/>
    <lineage>
        <taxon>Bacteria</taxon>
        <taxon>Pseudomonadati</taxon>
        <taxon>Pseudomonadota</taxon>
        <taxon>Alphaproteobacteria</taxon>
        <taxon>Hyphomicrobiales</taxon>
        <taxon>Phyllobacteriaceae</taxon>
        <taxon>Phyllobacterium</taxon>
    </lineage>
</organism>
<dbReference type="Pfam" id="PF07811">
    <property type="entry name" value="TadE"/>
    <property type="match status" value="1"/>
</dbReference>
<feature type="transmembrane region" description="Helical" evidence="1">
    <location>
        <begin position="26"/>
        <end position="45"/>
    </location>
</feature>
<name>A0ABU0SE34_9HYPH</name>
<dbReference type="InterPro" id="IPR012495">
    <property type="entry name" value="TadE-like_dom"/>
</dbReference>
<feature type="domain" description="TadE-like" evidence="2">
    <location>
        <begin position="24"/>
        <end position="66"/>
    </location>
</feature>
<accession>A0ABU0SE34</accession>
<evidence type="ECO:0000256" key="1">
    <source>
        <dbReference type="SAM" id="Phobius"/>
    </source>
</evidence>
<proteinExistence type="predicted"/>
<evidence type="ECO:0000313" key="4">
    <source>
        <dbReference type="Proteomes" id="UP001237780"/>
    </source>
</evidence>
<sequence>MSPIKRKTPHRQGLLTRFWGNRRGTVAIEFGMIALPFFFMIFSIMEVGVGFTAQQAMANSTDIVARQVLTGQLRPADLTMTSLKAKICAGLLMPEKDCPNLVVDLRSYANFAAIPKTLPITSTGDVNSTGFVSTPGGAGTINHLRVFYRYPVVTDFLTRRITGTTRILLFSSATWRNESYL</sequence>
<reference evidence="3 4" key="1">
    <citation type="submission" date="2023-07" db="EMBL/GenBank/DDBJ databases">
        <title>Comparative genomics of wheat-associated soil bacteria to identify genetic determinants of phenazine resistance.</title>
        <authorList>
            <person name="Mouncey N."/>
        </authorList>
    </citation>
    <scope>NUCLEOTIDE SEQUENCE [LARGE SCALE GENOMIC DNA]</scope>
    <source>
        <strain evidence="3 4">W4I11</strain>
    </source>
</reference>
<comment type="caution">
    <text evidence="3">The sequence shown here is derived from an EMBL/GenBank/DDBJ whole genome shotgun (WGS) entry which is preliminary data.</text>
</comment>
<evidence type="ECO:0000313" key="3">
    <source>
        <dbReference type="EMBL" id="MDQ0997988.1"/>
    </source>
</evidence>
<dbReference type="Proteomes" id="UP001237780">
    <property type="component" value="Unassembled WGS sequence"/>
</dbReference>
<gene>
    <name evidence="3" type="ORF">QFZ34_003170</name>
</gene>
<dbReference type="EMBL" id="JAUSZT010000003">
    <property type="protein sequence ID" value="MDQ0997988.1"/>
    <property type="molecule type" value="Genomic_DNA"/>
</dbReference>
<keyword evidence="1" id="KW-1133">Transmembrane helix</keyword>
<keyword evidence="1" id="KW-0472">Membrane</keyword>
<keyword evidence="1" id="KW-0812">Transmembrane</keyword>
<protein>
    <submittedName>
        <fullName evidence="3">Flp pilus assembly protein TadG</fullName>
    </submittedName>
</protein>
<keyword evidence="4" id="KW-1185">Reference proteome</keyword>